<dbReference type="InterPro" id="IPR018317">
    <property type="entry name" value="QueC"/>
</dbReference>
<dbReference type="GO" id="GO:0005524">
    <property type="term" value="F:ATP binding"/>
    <property type="evidence" value="ECO:0007669"/>
    <property type="project" value="UniProtKB-UniRule"/>
</dbReference>
<evidence type="ECO:0000313" key="13">
    <source>
        <dbReference type="Proteomes" id="UP000826722"/>
    </source>
</evidence>
<dbReference type="RefSeq" id="WP_221764016.1">
    <property type="nucleotide sequence ID" value="NZ_AP024110.1"/>
</dbReference>
<keyword evidence="4 11" id="KW-0547">Nucleotide-binding</keyword>
<feature type="binding site" evidence="11">
    <location>
        <position position="204"/>
    </location>
    <ligand>
        <name>Zn(2+)</name>
        <dbReference type="ChEBI" id="CHEBI:29105"/>
    </ligand>
</feature>
<comment type="similarity">
    <text evidence="8 11">Belongs to the QueC family.</text>
</comment>
<feature type="binding site" evidence="11">
    <location>
        <position position="201"/>
    </location>
    <ligand>
        <name>Zn(2+)</name>
        <dbReference type="ChEBI" id="CHEBI:29105"/>
    </ligand>
</feature>
<keyword evidence="6 11" id="KW-0862">Zinc</keyword>
<dbReference type="CDD" id="cd01995">
    <property type="entry name" value="QueC-like"/>
    <property type="match status" value="1"/>
</dbReference>
<proteinExistence type="inferred from homology"/>
<evidence type="ECO:0000256" key="4">
    <source>
        <dbReference type="ARBA" id="ARBA00022741"/>
    </source>
</evidence>
<keyword evidence="7 11" id="KW-0067">ATP-binding</keyword>
<evidence type="ECO:0000256" key="2">
    <source>
        <dbReference type="ARBA" id="ARBA00022598"/>
    </source>
</evidence>
<evidence type="ECO:0000256" key="8">
    <source>
        <dbReference type="ARBA" id="ARBA00037993"/>
    </source>
</evidence>
<comment type="catalytic activity">
    <reaction evidence="10 11">
        <text>7-carboxy-7-carbaguanine + NH4(+) + 2 ATP = 7-cyano-7-carbaguanine + 2 AMP + 2 diphosphate + 2 H(+)</text>
        <dbReference type="Rhea" id="RHEA:27982"/>
        <dbReference type="ChEBI" id="CHEBI:15378"/>
        <dbReference type="ChEBI" id="CHEBI:28938"/>
        <dbReference type="ChEBI" id="CHEBI:30616"/>
        <dbReference type="ChEBI" id="CHEBI:33019"/>
        <dbReference type="ChEBI" id="CHEBI:45075"/>
        <dbReference type="ChEBI" id="CHEBI:61036"/>
        <dbReference type="ChEBI" id="CHEBI:456215"/>
        <dbReference type="EC" id="6.3.4.20"/>
    </reaction>
</comment>
<dbReference type="PANTHER" id="PTHR42914">
    <property type="entry name" value="7-CYANO-7-DEAZAGUANINE SYNTHASE"/>
    <property type="match status" value="1"/>
</dbReference>
<dbReference type="GO" id="GO:0008270">
    <property type="term" value="F:zinc ion binding"/>
    <property type="evidence" value="ECO:0007669"/>
    <property type="project" value="UniProtKB-UniRule"/>
</dbReference>
<protein>
    <recommendedName>
        <fullName evidence="9 11">7-cyano-7-deazaguanine synthase</fullName>
        <ecNumber evidence="9 11">6.3.4.20</ecNumber>
    </recommendedName>
    <alternativeName>
        <fullName evidence="11">7-cyano-7-carbaguanine synthase</fullName>
    </alternativeName>
    <alternativeName>
        <fullName evidence="11">PreQ(0) synthase</fullName>
    </alternativeName>
    <alternativeName>
        <fullName evidence="11">Queuosine biosynthesis protein QueC</fullName>
    </alternativeName>
</protein>
<evidence type="ECO:0000256" key="7">
    <source>
        <dbReference type="ARBA" id="ARBA00022840"/>
    </source>
</evidence>
<evidence type="ECO:0000256" key="5">
    <source>
        <dbReference type="ARBA" id="ARBA00022785"/>
    </source>
</evidence>
<comment type="function">
    <text evidence="11">Catalyzes the ATP-dependent conversion of 7-carboxy-7-deazaguanine (CDG) to 7-cyano-7-deazaguanine (preQ(0)).</text>
</comment>
<dbReference type="AlphaFoldDB" id="A0A8D5GCX4"/>
<feature type="binding site" evidence="11">
    <location>
        <position position="191"/>
    </location>
    <ligand>
        <name>Zn(2+)</name>
        <dbReference type="ChEBI" id="CHEBI:29105"/>
    </ligand>
</feature>
<dbReference type="Gene3D" id="3.40.50.620">
    <property type="entry name" value="HUPs"/>
    <property type="match status" value="1"/>
</dbReference>
<dbReference type="NCBIfam" id="TIGR00364">
    <property type="entry name" value="7-cyano-7-deazaguanine synthase QueC"/>
    <property type="match status" value="1"/>
</dbReference>
<reference evidence="12" key="1">
    <citation type="journal article" date="2021" name="Arch. Microbiol.">
        <title>Methyloradius palustris gen. nov., sp. nov., a methanol-oxidizing bacterium isolated from snow.</title>
        <authorList>
            <person name="Miyadera T."/>
            <person name="Kojima H."/>
            <person name="Fukui M."/>
        </authorList>
    </citation>
    <scope>NUCLEOTIDE SEQUENCE</scope>
    <source>
        <strain evidence="12">Zm11</strain>
    </source>
</reference>
<evidence type="ECO:0000256" key="11">
    <source>
        <dbReference type="HAMAP-Rule" id="MF_01633"/>
    </source>
</evidence>
<evidence type="ECO:0000256" key="1">
    <source>
        <dbReference type="ARBA" id="ARBA00005061"/>
    </source>
</evidence>
<dbReference type="SUPFAM" id="SSF52402">
    <property type="entry name" value="Adenine nucleotide alpha hydrolases-like"/>
    <property type="match status" value="1"/>
</dbReference>
<keyword evidence="3 11" id="KW-0479">Metal-binding</keyword>
<dbReference type="Proteomes" id="UP000826722">
    <property type="component" value="Chromosome"/>
</dbReference>
<dbReference type="GO" id="GO:0016879">
    <property type="term" value="F:ligase activity, forming carbon-nitrogen bonds"/>
    <property type="evidence" value="ECO:0007669"/>
    <property type="project" value="UniProtKB-UniRule"/>
</dbReference>
<keyword evidence="13" id="KW-1185">Reference proteome</keyword>
<evidence type="ECO:0000256" key="3">
    <source>
        <dbReference type="ARBA" id="ARBA00022723"/>
    </source>
</evidence>
<feature type="binding site" evidence="11">
    <location>
        <position position="207"/>
    </location>
    <ligand>
        <name>Zn(2+)</name>
        <dbReference type="ChEBI" id="CHEBI:29105"/>
    </ligand>
</feature>
<evidence type="ECO:0000256" key="6">
    <source>
        <dbReference type="ARBA" id="ARBA00022833"/>
    </source>
</evidence>
<dbReference type="HAMAP" id="MF_01633">
    <property type="entry name" value="QueC"/>
    <property type="match status" value="1"/>
</dbReference>
<keyword evidence="5 11" id="KW-0671">Queuosine biosynthesis</keyword>
<organism evidence="12 13">
    <name type="scientific">Methyloradius palustris</name>
    <dbReference type="NCBI Taxonomy" id="2778876"/>
    <lineage>
        <taxon>Bacteria</taxon>
        <taxon>Pseudomonadati</taxon>
        <taxon>Pseudomonadota</taxon>
        <taxon>Betaproteobacteria</taxon>
        <taxon>Nitrosomonadales</taxon>
        <taxon>Methylophilaceae</taxon>
        <taxon>Methyloradius</taxon>
    </lineage>
</organism>
<evidence type="ECO:0000313" key="12">
    <source>
        <dbReference type="EMBL" id="BCM25981.1"/>
    </source>
</evidence>
<dbReference type="KEGG" id="mpau:ZMTM_22400"/>
<comment type="cofactor">
    <cofactor evidence="11">
        <name>Zn(2+)</name>
        <dbReference type="ChEBI" id="CHEBI:29105"/>
    </cofactor>
    <text evidence="11">Binds 1 zinc ion per subunit.</text>
</comment>
<dbReference type="PIRSF" id="PIRSF006293">
    <property type="entry name" value="ExsB"/>
    <property type="match status" value="1"/>
</dbReference>
<comment type="pathway">
    <text evidence="1 11">Purine metabolism; 7-cyano-7-deazaguanine biosynthesis.</text>
</comment>
<evidence type="ECO:0000256" key="10">
    <source>
        <dbReference type="ARBA" id="ARBA00047890"/>
    </source>
</evidence>
<sequence length="226" mass="24009">MNKTTKNAVILLSGGLDSATVLAIAKSQGFECYCLSLDYHQRHVAELVAAKNVAKALGAKAHRTAMLDLSMFGGSALTDNAIDVPESPTEGIPVTYVPARNTIMLSLALAWAEVLEAQDIFIGVNALDYSGYPDCRGEYVKAFQDMANLATKSAVEGKTITVHAPLIDMTKAEIIKQGSALGVDYGITISCYQADAEGKACGLCDSCRFRRDGFASAGIVDPTTYQ</sequence>
<dbReference type="Pfam" id="PF06508">
    <property type="entry name" value="QueC"/>
    <property type="match status" value="1"/>
</dbReference>
<dbReference type="PANTHER" id="PTHR42914:SF1">
    <property type="entry name" value="7-CYANO-7-DEAZAGUANINE SYNTHASE"/>
    <property type="match status" value="1"/>
</dbReference>
<accession>A0A8D5GCX4</accession>
<dbReference type="FunFam" id="3.40.50.620:FF:000131">
    <property type="entry name" value="7-cyano-7-deazaguanine synthase"/>
    <property type="match status" value="1"/>
</dbReference>
<dbReference type="InterPro" id="IPR014729">
    <property type="entry name" value="Rossmann-like_a/b/a_fold"/>
</dbReference>
<dbReference type="EC" id="6.3.4.20" evidence="9 11"/>
<dbReference type="GO" id="GO:0008616">
    <property type="term" value="P:tRNA queuosine(34) biosynthetic process"/>
    <property type="evidence" value="ECO:0007669"/>
    <property type="project" value="UniProtKB-UniRule"/>
</dbReference>
<dbReference type="UniPathway" id="UPA00391"/>
<gene>
    <name evidence="11 12" type="primary">queC</name>
    <name evidence="12" type="ORF">ZMTM_22400</name>
</gene>
<name>A0A8D5GCX4_9PROT</name>
<keyword evidence="2 11" id="KW-0436">Ligase</keyword>
<feature type="binding site" evidence="11">
    <location>
        <begin position="12"/>
        <end position="22"/>
    </location>
    <ligand>
        <name>ATP</name>
        <dbReference type="ChEBI" id="CHEBI:30616"/>
    </ligand>
</feature>
<evidence type="ECO:0000256" key="9">
    <source>
        <dbReference type="ARBA" id="ARBA00039149"/>
    </source>
</evidence>
<dbReference type="EMBL" id="AP024110">
    <property type="protein sequence ID" value="BCM25981.1"/>
    <property type="molecule type" value="Genomic_DNA"/>
</dbReference>